<dbReference type="PANTHER" id="PTHR40469">
    <property type="entry name" value="SECRETED GLYCOSYL HYDROLASE"/>
    <property type="match status" value="1"/>
</dbReference>
<dbReference type="InterPro" id="IPR029062">
    <property type="entry name" value="Class_I_gatase-like"/>
</dbReference>
<sequence length="342" mass="38036">MVDPAAQDVLEQVAPEVLEPFSETGRYGRHPTFARITTPEKLLSALPYGAARTAALDAALAPIRVTPAASRARCARYDSEPPELPDTIERPSMLVFDKITGFRDAPSVDAAQAAFERMAQARGWGLFRTDNAAIFNPRDLRRFDVVVWNNVSGDALTIDQRAAFRSWIEQGGGFAAIHGSAGDPVYFWDWYIDTLIGARFLEHTGQPHFQAARVVIDDPESWIVRGIGPDWTMTEEWYSFKSNPRTAGAHVLATLDETTYDPISRRGEDLRMGDHPIAWTRCVKNGRSFYTAIGHRPESYVEPHSAILLERGIAWAMGIGDTHCRAGREKQGSARGKLDPQR</sequence>
<evidence type="ECO:0000313" key="3">
    <source>
        <dbReference type="Proteomes" id="UP000608154"/>
    </source>
</evidence>
<reference evidence="2" key="2">
    <citation type="submission" date="2020-09" db="EMBL/GenBank/DDBJ databases">
        <authorList>
            <person name="Sun Q."/>
            <person name="Zhou Y."/>
        </authorList>
    </citation>
    <scope>NUCLEOTIDE SEQUENCE</scope>
    <source>
        <strain evidence="2">CGMCC 1.15095</strain>
    </source>
</reference>
<dbReference type="EMBL" id="BMHK01000046">
    <property type="protein sequence ID" value="GGC14716.1"/>
    <property type="molecule type" value="Genomic_DNA"/>
</dbReference>
<organism evidence="2 3">
    <name type="scientific">Novosphingobium endophyticum</name>
    <dbReference type="NCBI Taxonomy" id="1955250"/>
    <lineage>
        <taxon>Bacteria</taxon>
        <taxon>Pseudomonadati</taxon>
        <taxon>Pseudomonadota</taxon>
        <taxon>Alphaproteobacteria</taxon>
        <taxon>Sphingomonadales</taxon>
        <taxon>Sphingomonadaceae</taxon>
        <taxon>Novosphingobium</taxon>
    </lineage>
</organism>
<gene>
    <name evidence="2" type="ORF">GCM10011494_36930</name>
</gene>
<accession>A0A916TVL0</accession>
<dbReference type="AlphaFoldDB" id="A0A916TVL0"/>
<protein>
    <recommendedName>
        <fullName evidence="1">ThuA-like domain-containing protein</fullName>
    </recommendedName>
</protein>
<evidence type="ECO:0000259" key="1">
    <source>
        <dbReference type="Pfam" id="PF06283"/>
    </source>
</evidence>
<keyword evidence="3" id="KW-1185">Reference proteome</keyword>
<dbReference type="InterPro" id="IPR029010">
    <property type="entry name" value="ThuA-like"/>
</dbReference>
<comment type="caution">
    <text evidence="2">The sequence shown here is derived from an EMBL/GenBank/DDBJ whole genome shotgun (WGS) entry which is preliminary data.</text>
</comment>
<dbReference type="Proteomes" id="UP000608154">
    <property type="component" value="Unassembled WGS sequence"/>
</dbReference>
<dbReference type="SUPFAM" id="SSF52317">
    <property type="entry name" value="Class I glutamine amidotransferase-like"/>
    <property type="match status" value="1"/>
</dbReference>
<evidence type="ECO:0000313" key="2">
    <source>
        <dbReference type="EMBL" id="GGC14716.1"/>
    </source>
</evidence>
<proteinExistence type="predicted"/>
<name>A0A916TVL0_9SPHN</name>
<feature type="domain" description="ThuA-like" evidence="1">
    <location>
        <begin position="93"/>
        <end position="316"/>
    </location>
</feature>
<dbReference type="PANTHER" id="PTHR40469:SF2">
    <property type="entry name" value="GALACTOSE-BINDING DOMAIN-LIKE SUPERFAMILY PROTEIN"/>
    <property type="match status" value="1"/>
</dbReference>
<dbReference type="Pfam" id="PF06283">
    <property type="entry name" value="ThuA"/>
    <property type="match status" value="1"/>
</dbReference>
<dbReference type="Gene3D" id="3.40.50.880">
    <property type="match status" value="1"/>
</dbReference>
<reference evidence="2" key="1">
    <citation type="journal article" date="2014" name="Int. J. Syst. Evol. Microbiol.">
        <title>Complete genome sequence of Corynebacterium casei LMG S-19264T (=DSM 44701T), isolated from a smear-ripened cheese.</title>
        <authorList>
            <consortium name="US DOE Joint Genome Institute (JGI-PGF)"/>
            <person name="Walter F."/>
            <person name="Albersmeier A."/>
            <person name="Kalinowski J."/>
            <person name="Ruckert C."/>
        </authorList>
    </citation>
    <scope>NUCLEOTIDE SEQUENCE</scope>
    <source>
        <strain evidence="2">CGMCC 1.15095</strain>
    </source>
</reference>